<feature type="region of interest" description="Disordered" evidence="1">
    <location>
        <begin position="1"/>
        <end position="27"/>
    </location>
</feature>
<evidence type="ECO:0000313" key="2">
    <source>
        <dbReference type="EMBL" id="GJS92429.1"/>
    </source>
</evidence>
<feature type="compositionally biased region" description="Basic and acidic residues" evidence="1">
    <location>
        <begin position="15"/>
        <end position="25"/>
    </location>
</feature>
<organism evidence="2 3">
    <name type="scientific">Tanacetum coccineum</name>
    <dbReference type="NCBI Taxonomy" id="301880"/>
    <lineage>
        <taxon>Eukaryota</taxon>
        <taxon>Viridiplantae</taxon>
        <taxon>Streptophyta</taxon>
        <taxon>Embryophyta</taxon>
        <taxon>Tracheophyta</taxon>
        <taxon>Spermatophyta</taxon>
        <taxon>Magnoliopsida</taxon>
        <taxon>eudicotyledons</taxon>
        <taxon>Gunneridae</taxon>
        <taxon>Pentapetalae</taxon>
        <taxon>asterids</taxon>
        <taxon>campanulids</taxon>
        <taxon>Asterales</taxon>
        <taxon>Asteraceae</taxon>
        <taxon>Asteroideae</taxon>
        <taxon>Anthemideae</taxon>
        <taxon>Anthemidinae</taxon>
        <taxon>Tanacetum</taxon>
    </lineage>
</organism>
<gene>
    <name evidence="2" type="ORF">Tco_0799397</name>
</gene>
<protein>
    <submittedName>
        <fullName evidence="2">Uncharacterized protein</fullName>
    </submittedName>
</protein>
<comment type="caution">
    <text evidence="2">The sequence shown here is derived from an EMBL/GenBank/DDBJ whole genome shotgun (WGS) entry which is preliminary data.</text>
</comment>
<name>A0ABQ4ZQ87_9ASTR</name>
<sequence>MIHTSSDDDSDSDDKEYTLEHDENGKPMYGPYHPPYFDLEDACDQGLYLLSILKMLQFGDPCTMNVLVIGHKRESPAYVIEALHSYSFEVDLIDDVVLDDEDGNNENDIYDVEMVCFRDELDNVVEEEDGGWICFLGGNNSSGTKKYWGSNSSDGGNTGYEVKIGSGGGLDRISSFLEFSEKPEEMFPGVAGK</sequence>
<dbReference type="EMBL" id="BQNB010011581">
    <property type="protein sequence ID" value="GJS92429.1"/>
    <property type="molecule type" value="Genomic_DNA"/>
</dbReference>
<accession>A0ABQ4ZQ87</accession>
<keyword evidence="3" id="KW-1185">Reference proteome</keyword>
<evidence type="ECO:0000256" key="1">
    <source>
        <dbReference type="SAM" id="MobiDB-lite"/>
    </source>
</evidence>
<dbReference type="Proteomes" id="UP001151760">
    <property type="component" value="Unassembled WGS sequence"/>
</dbReference>
<reference evidence="2" key="1">
    <citation type="journal article" date="2022" name="Int. J. Mol. Sci.">
        <title>Draft Genome of Tanacetum Coccineum: Genomic Comparison of Closely Related Tanacetum-Family Plants.</title>
        <authorList>
            <person name="Yamashiro T."/>
            <person name="Shiraishi A."/>
            <person name="Nakayama K."/>
            <person name="Satake H."/>
        </authorList>
    </citation>
    <scope>NUCLEOTIDE SEQUENCE</scope>
</reference>
<evidence type="ECO:0000313" key="3">
    <source>
        <dbReference type="Proteomes" id="UP001151760"/>
    </source>
</evidence>
<reference evidence="2" key="2">
    <citation type="submission" date="2022-01" db="EMBL/GenBank/DDBJ databases">
        <authorList>
            <person name="Yamashiro T."/>
            <person name="Shiraishi A."/>
            <person name="Satake H."/>
            <person name="Nakayama K."/>
        </authorList>
    </citation>
    <scope>NUCLEOTIDE SEQUENCE</scope>
</reference>
<proteinExistence type="predicted"/>